<dbReference type="InParanoid" id="E6W6X0"/>
<dbReference type="RefSeq" id="WP_013506094.1">
    <property type="nucleotide sequence ID" value="NC_014836.1"/>
</dbReference>
<accession>E6W6X0</accession>
<feature type="chain" id="PRO_5003214368" evidence="1">
    <location>
        <begin position="22"/>
        <end position="481"/>
    </location>
</feature>
<reference evidence="2 3" key="1">
    <citation type="submission" date="2010-12" db="EMBL/GenBank/DDBJ databases">
        <title>Complete sequence of Desulfurispirillum indicum S5.</title>
        <authorList>
            <consortium name="US DOE Joint Genome Institute"/>
            <person name="Lucas S."/>
            <person name="Copeland A."/>
            <person name="Lapidus A."/>
            <person name="Cheng J.-F."/>
            <person name="Goodwin L."/>
            <person name="Pitluck S."/>
            <person name="Chertkov O."/>
            <person name="Held B."/>
            <person name="Detter J.C."/>
            <person name="Han C."/>
            <person name="Tapia R."/>
            <person name="Land M."/>
            <person name="Hauser L."/>
            <person name="Kyrpides N."/>
            <person name="Ivanova N."/>
            <person name="Mikhailova N."/>
            <person name="Haggblom M."/>
            <person name="Rauschenbach I."/>
            <person name="Bini E."/>
            <person name="Woyke T."/>
        </authorList>
    </citation>
    <scope>NUCLEOTIDE SEQUENCE [LARGE SCALE GENOMIC DNA]</scope>
    <source>
        <strain evidence="3">ATCC BAA-1389 / DSM 22839 / S5</strain>
    </source>
</reference>
<sequence length="481" mass="53203">MKLKSLIIASLIATAPVVASAQSIDSWYDQKTRYGRQSISGETRTYHTAGSASYRISPQSNYLMSIQPPRIQSGCGGIDIFMGSASFLNRNFLVERFEGMLQAAPYVMMDIAVNALNQQLGGAVSRAQSIIDRLNQLQFDECSSSKVMVTQVMGMSGALGDRREEIEGDAIREWGVRSGTAGFMHGITRDWGALRDEFTTTTHQDLLAGCTDIFKDVFQPGSMIDNVLYAFYGASVAVYADIIRGLVGDVRILDIHSGGVPTGNLQARAILPCQPADSADLRTIAFGNIQIQEFPEYECKLPADSRSRIHEYVGSLLSDLTASLRSYNNHSLTADQQAMLQVITIPVIETVRTAIEEELEDDVIRRLAELISLNLAYQMIYNFHTIATAAINEAEDVLKAERGAKPGELTFTCRYDIFDEGFSSLLELRDNSKSMITHLAAQYSEIEHTTVEAVDRLYRLSEIRRENAETGSLPVSTRNEE</sequence>
<dbReference type="eggNOG" id="ENOG502ZB1J">
    <property type="taxonomic scope" value="Bacteria"/>
</dbReference>
<evidence type="ECO:0000256" key="1">
    <source>
        <dbReference type="SAM" id="SignalP"/>
    </source>
</evidence>
<keyword evidence="3" id="KW-1185">Reference proteome</keyword>
<dbReference type="HOGENOM" id="CLU_038342_1_1_0"/>
<evidence type="ECO:0000313" key="3">
    <source>
        <dbReference type="Proteomes" id="UP000002572"/>
    </source>
</evidence>
<dbReference type="KEGG" id="din:Selin_1479"/>
<name>E6W6X0_DESIS</name>
<organism evidence="2 3">
    <name type="scientific">Desulfurispirillum indicum (strain ATCC BAA-1389 / DSM 22839 / S5)</name>
    <dbReference type="NCBI Taxonomy" id="653733"/>
    <lineage>
        <taxon>Bacteria</taxon>
        <taxon>Pseudomonadati</taxon>
        <taxon>Chrysiogenota</taxon>
        <taxon>Chrysiogenia</taxon>
        <taxon>Chrysiogenales</taxon>
        <taxon>Chrysiogenaceae</taxon>
        <taxon>Desulfurispirillum</taxon>
    </lineage>
</organism>
<feature type="signal peptide" evidence="1">
    <location>
        <begin position="1"/>
        <end position="21"/>
    </location>
</feature>
<evidence type="ECO:0000313" key="2">
    <source>
        <dbReference type="EMBL" id="ADU66213.1"/>
    </source>
</evidence>
<dbReference type="AlphaFoldDB" id="E6W6X0"/>
<gene>
    <name evidence="2" type="ordered locus">Selin_1479</name>
</gene>
<dbReference type="InterPro" id="IPR010927">
    <property type="entry name" value="T4SS_TraH"/>
</dbReference>
<dbReference type="EMBL" id="CP002432">
    <property type="protein sequence ID" value="ADU66213.1"/>
    <property type="molecule type" value="Genomic_DNA"/>
</dbReference>
<proteinExistence type="predicted"/>
<dbReference type="OrthoDB" id="9797479at2"/>
<dbReference type="STRING" id="653733.Selin_1479"/>
<protein>
    <submittedName>
        <fullName evidence="2">TraH family protein</fullName>
    </submittedName>
</protein>
<keyword evidence="1" id="KW-0732">Signal</keyword>
<dbReference type="Pfam" id="PF06122">
    <property type="entry name" value="TraH"/>
    <property type="match status" value="1"/>
</dbReference>
<dbReference type="Proteomes" id="UP000002572">
    <property type="component" value="Chromosome"/>
</dbReference>